<evidence type="ECO:0000313" key="2">
    <source>
        <dbReference type="Proteomes" id="UP000814033"/>
    </source>
</evidence>
<sequence>MANLTLPGGSIWYACEALETPAIYALYGDGASPPRAGASSSTVASCRTTGTASGTGKKVRPCVVMNDYNLAGASGSESELSICAMGTFGSVPSTALAQVFQHFLLPIAGEGRLRDAGAGPALCPPFGWKDGCWVVARPYQPPEGTRSFIEPYWTGCAEAVLDAPALADLRRICWVKEEGWKALMYDSAVQQALRDDYEVCDRERRKRARALKRASRAPTDIVLDTIPEAPDADRISNISRNSPTTPTDGWIPVSRKASSRKHVNGSKTSLRTLKRTSDTSLKSRLSVASFRTGARYHRDLS</sequence>
<evidence type="ECO:0000313" key="1">
    <source>
        <dbReference type="EMBL" id="KAI0038491.1"/>
    </source>
</evidence>
<proteinExistence type="predicted"/>
<comment type="caution">
    <text evidence="1">The sequence shown here is derived from an EMBL/GenBank/DDBJ whole genome shotgun (WGS) entry which is preliminary data.</text>
</comment>
<name>A0ACB8R4L0_9AGAM</name>
<reference evidence="1" key="1">
    <citation type="submission" date="2021-02" db="EMBL/GenBank/DDBJ databases">
        <authorList>
            <consortium name="DOE Joint Genome Institute"/>
            <person name="Ahrendt S."/>
            <person name="Looney B.P."/>
            <person name="Miyauchi S."/>
            <person name="Morin E."/>
            <person name="Drula E."/>
            <person name="Courty P.E."/>
            <person name="Chicoki N."/>
            <person name="Fauchery L."/>
            <person name="Kohler A."/>
            <person name="Kuo A."/>
            <person name="Labutti K."/>
            <person name="Pangilinan J."/>
            <person name="Lipzen A."/>
            <person name="Riley R."/>
            <person name="Andreopoulos W."/>
            <person name="He G."/>
            <person name="Johnson J."/>
            <person name="Barry K.W."/>
            <person name="Grigoriev I.V."/>
            <person name="Nagy L."/>
            <person name="Hibbett D."/>
            <person name="Henrissat B."/>
            <person name="Matheny P.B."/>
            <person name="Labbe J."/>
            <person name="Martin F."/>
        </authorList>
    </citation>
    <scope>NUCLEOTIDE SEQUENCE</scope>
    <source>
        <strain evidence="1">FP105234-sp</strain>
    </source>
</reference>
<accession>A0ACB8R4L0</accession>
<gene>
    <name evidence="1" type="ORF">FA95DRAFT_1600107</name>
</gene>
<organism evidence="1 2">
    <name type="scientific">Auriscalpium vulgare</name>
    <dbReference type="NCBI Taxonomy" id="40419"/>
    <lineage>
        <taxon>Eukaryota</taxon>
        <taxon>Fungi</taxon>
        <taxon>Dikarya</taxon>
        <taxon>Basidiomycota</taxon>
        <taxon>Agaricomycotina</taxon>
        <taxon>Agaricomycetes</taxon>
        <taxon>Russulales</taxon>
        <taxon>Auriscalpiaceae</taxon>
        <taxon>Auriscalpium</taxon>
    </lineage>
</organism>
<dbReference type="Proteomes" id="UP000814033">
    <property type="component" value="Unassembled WGS sequence"/>
</dbReference>
<keyword evidence="2" id="KW-1185">Reference proteome</keyword>
<dbReference type="EMBL" id="MU276487">
    <property type="protein sequence ID" value="KAI0038491.1"/>
    <property type="molecule type" value="Genomic_DNA"/>
</dbReference>
<reference evidence="1" key="2">
    <citation type="journal article" date="2022" name="New Phytol.">
        <title>Evolutionary transition to the ectomycorrhizal habit in the genomes of a hyperdiverse lineage of mushroom-forming fungi.</title>
        <authorList>
            <person name="Looney B."/>
            <person name="Miyauchi S."/>
            <person name="Morin E."/>
            <person name="Drula E."/>
            <person name="Courty P.E."/>
            <person name="Kohler A."/>
            <person name="Kuo A."/>
            <person name="LaButti K."/>
            <person name="Pangilinan J."/>
            <person name="Lipzen A."/>
            <person name="Riley R."/>
            <person name="Andreopoulos W."/>
            <person name="He G."/>
            <person name="Johnson J."/>
            <person name="Nolan M."/>
            <person name="Tritt A."/>
            <person name="Barry K.W."/>
            <person name="Grigoriev I.V."/>
            <person name="Nagy L.G."/>
            <person name="Hibbett D."/>
            <person name="Henrissat B."/>
            <person name="Matheny P.B."/>
            <person name="Labbe J."/>
            <person name="Martin F.M."/>
        </authorList>
    </citation>
    <scope>NUCLEOTIDE SEQUENCE</scope>
    <source>
        <strain evidence="1">FP105234-sp</strain>
    </source>
</reference>
<protein>
    <submittedName>
        <fullName evidence="1">Uncharacterized protein</fullName>
    </submittedName>
</protein>